<evidence type="ECO:0000313" key="2">
    <source>
        <dbReference type="Proteomes" id="UP001168821"/>
    </source>
</evidence>
<evidence type="ECO:0000313" key="1">
    <source>
        <dbReference type="EMBL" id="KAJ3659799.1"/>
    </source>
</evidence>
<dbReference type="AlphaFoldDB" id="A0AA38MKV8"/>
<name>A0AA38MKV8_9CUCU</name>
<sequence length="244" mass="27464">MQVRIEFRCGPDDVTLSASTPKPEPNCEFATVTACTYGLSVIALWQACDKYYHLVLERAYGYFCCALVDCHNFKFAVTQLEEDRHFLKESVAKFGSPQGPNFRSLPGPEVELNDEVLKDNIFLRNAGNFTYRYRQKSRHVTYNGRYETTRTTKINGKEILVVRGQFTEEFPCKYGGVYIRTIGYTFDENGFRTFLIDVSKVVAEAVPIALDIPAAPVSIASRMQYRGPAFKRTSFPTLAGGGLG</sequence>
<dbReference type="EMBL" id="JALNTZ010000003">
    <property type="protein sequence ID" value="KAJ3659799.1"/>
    <property type="molecule type" value="Genomic_DNA"/>
</dbReference>
<proteinExistence type="predicted"/>
<reference evidence="1" key="1">
    <citation type="journal article" date="2023" name="G3 (Bethesda)">
        <title>Whole genome assemblies of Zophobas morio and Tenebrio molitor.</title>
        <authorList>
            <person name="Kaur S."/>
            <person name="Stinson S.A."/>
            <person name="diCenzo G.C."/>
        </authorList>
    </citation>
    <scope>NUCLEOTIDE SEQUENCE</scope>
    <source>
        <strain evidence="1">QUZm001</strain>
    </source>
</reference>
<dbReference type="Proteomes" id="UP001168821">
    <property type="component" value="Unassembled WGS sequence"/>
</dbReference>
<keyword evidence="2" id="KW-1185">Reference proteome</keyword>
<gene>
    <name evidence="1" type="ORF">Zmor_011469</name>
</gene>
<comment type="caution">
    <text evidence="1">The sequence shown here is derived from an EMBL/GenBank/DDBJ whole genome shotgun (WGS) entry which is preliminary data.</text>
</comment>
<accession>A0AA38MKV8</accession>
<protein>
    <submittedName>
        <fullName evidence="1">Uncharacterized protein</fullName>
    </submittedName>
</protein>
<organism evidence="1 2">
    <name type="scientific">Zophobas morio</name>
    <dbReference type="NCBI Taxonomy" id="2755281"/>
    <lineage>
        <taxon>Eukaryota</taxon>
        <taxon>Metazoa</taxon>
        <taxon>Ecdysozoa</taxon>
        <taxon>Arthropoda</taxon>
        <taxon>Hexapoda</taxon>
        <taxon>Insecta</taxon>
        <taxon>Pterygota</taxon>
        <taxon>Neoptera</taxon>
        <taxon>Endopterygota</taxon>
        <taxon>Coleoptera</taxon>
        <taxon>Polyphaga</taxon>
        <taxon>Cucujiformia</taxon>
        <taxon>Tenebrionidae</taxon>
        <taxon>Zophobas</taxon>
    </lineage>
</organism>